<dbReference type="EMBL" id="HACG01038489">
    <property type="protein sequence ID" value="CEK85354.1"/>
    <property type="molecule type" value="Transcribed_RNA"/>
</dbReference>
<organism evidence="2">
    <name type="scientific">Arion vulgaris</name>
    <dbReference type="NCBI Taxonomy" id="1028688"/>
    <lineage>
        <taxon>Eukaryota</taxon>
        <taxon>Metazoa</taxon>
        <taxon>Spiralia</taxon>
        <taxon>Lophotrochozoa</taxon>
        <taxon>Mollusca</taxon>
        <taxon>Gastropoda</taxon>
        <taxon>Heterobranchia</taxon>
        <taxon>Euthyneura</taxon>
        <taxon>Panpulmonata</taxon>
        <taxon>Eupulmonata</taxon>
        <taxon>Stylommatophora</taxon>
        <taxon>Helicina</taxon>
        <taxon>Arionoidea</taxon>
        <taxon>Arionidae</taxon>
        <taxon>Arion</taxon>
    </lineage>
</organism>
<feature type="region of interest" description="Disordered" evidence="1">
    <location>
        <begin position="72"/>
        <end position="93"/>
    </location>
</feature>
<gene>
    <name evidence="2" type="primary">ORF147692</name>
</gene>
<feature type="non-terminal residue" evidence="2">
    <location>
        <position position="1"/>
    </location>
</feature>
<protein>
    <submittedName>
        <fullName evidence="2">Uncharacterized protein</fullName>
    </submittedName>
</protein>
<proteinExistence type="predicted"/>
<evidence type="ECO:0000256" key="1">
    <source>
        <dbReference type="SAM" id="MobiDB-lite"/>
    </source>
</evidence>
<feature type="region of interest" description="Disordered" evidence="1">
    <location>
        <begin position="1"/>
        <end position="45"/>
    </location>
</feature>
<accession>A0A0B7AWI9</accession>
<feature type="compositionally biased region" description="Polar residues" evidence="1">
    <location>
        <begin position="22"/>
        <end position="34"/>
    </location>
</feature>
<evidence type="ECO:0000313" key="2">
    <source>
        <dbReference type="EMBL" id="CEK85354.1"/>
    </source>
</evidence>
<reference evidence="2" key="1">
    <citation type="submission" date="2014-12" db="EMBL/GenBank/DDBJ databases">
        <title>Insight into the proteome of Arion vulgaris.</title>
        <authorList>
            <person name="Aradska J."/>
            <person name="Bulat T."/>
            <person name="Smidak R."/>
            <person name="Sarate P."/>
            <person name="Gangsoo J."/>
            <person name="Sialana F."/>
            <person name="Bilban M."/>
            <person name="Lubec G."/>
        </authorList>
    </citation>
    <scope>NUCLEOTIDE SEQUENCE</scope>
    <source>
        <tissue evidence="2">Skin</tissue>
    </source>
</reference>
<sequence>TWAHIGRTSAPSQGWVHDFKPQSRTTQASVSTVKSDGEDKAGTKAERAACGRCTSGPTGGQKNMARHAQKARQARGCVDHQNVQKKTCKTQQR</sequence>
<feature type="compositionally biased region" description="Basic and acidic residues" evidence="1">
    <location>
        <begin position="35"/>
        <end position="45"/>
    </location>
</feature>
<dbReference type="AlphaFoldDB" id="A0A0B7AWI9"/>
<name>A0A0B7AWI9_9EUPU</name>